<keyword evidence="4" id="KW-1185">Reference proteome</keyword>
<dbReference type="InterPro" id="IPR036526">
    <property type="entry name" value="C-N_Hydrolase_sf"/>
</dbReference>
<dbReference type="PROSITE" id="PS50263">
    <property type="entry name" value="CN_HYDROLASE"/>
    <property type="match status" value="1"/>
</dbReference>
<sequence>MRIALIQVEYADDESVEDRTDRVVELVRAQKGHDLVVLPEMWSAGAFDYRAWPDRTQTVDGPVVSRMAEVAREIGAVVHAGSIAEAPPGEPGPQGRGLWNTSVLLDARGERIARYRKMHRFGFGNGEPRLMEAGEEVVVLDLPAPAHGLVAGLSTCYDLRFPELYRAQVDQGAQLFVVPAAWPAARVEAWRLLLRARAIEDQCFVLGCNTAGTHARTPMGGHSAVIDPRGEVLAEAGTGQEVLSVTIDPTAVAEVRESFPVLADRRLGRDPDAPGTV</sequence>
<accession>A0ABY4YIA3</accession>
<dbReference type="InterPro" id="IPR001110">
    <property type="entry name" value="UPF0012_CS"/>
</dbReference>
<dbReference type="PANTHER" id="PTHR23088:SF27">
    <property type="entry name" value="DEAMINATED GLUTATHIONE AMIDASE"/>
    <property type="match status" value="1"/>
</dbReference>
<dbReference type="Pfam" id="PF00795">
    <property type="entry name" value="CN_hydrolase"/>
    <property type="match status" value="1"/>
</dbReference>
<dbReference type="PROSITE" id="PS01227">
    <property type="entry name" value="UPF0012"/>
    <property type="match status" value="1"/>
</dbReference>
<dbReference type="RefSeq" id="WP_252621232.1">
    <property type="nucleotide sequence ID" value="NZ_CP099490.1"/>
</dbReference>
<dbReference type="PANTHER" id="PTHR23088">
    <property type="entry name" value="NITRILASE-RELATED"/>
    <property type="match status" value="1"/>
</dbReference>
<dbReference type="Gene3D" id="3.60.110.10">
    <property type="entry name" value="Carbon-nitrogen hydrolase"/>
    <property type="match status" value="1"/>
</dbReference>
<evidence type="ECO:0000259" key="2">
    <source>
        <dbReference type="PROSITE" id="PS50263"/>
    </source>
</evidence>
<name>A0ABY4YIA3_9MICO</name>
<dbReference type="CDD" id="cd07583">
    <property type="entry name" value="nitrilase_5"/>
    <property type="match status" value="1"/>
</dbReference>
<evidence type="ECO:0000313" key="3">
    <source>
        <dbReference type="EMBL" id="USQ76528.1"/>
    </source>
</evidence>
<comment type="similarity">
    <text evidence="1">Belongs to the carbon-nitrogen hydrolase superfamily. NIT1/NIT2 family.</text>
</comment>
<evidence type="ECO:0000256" key="1">
    <source>
        <dbReference type="ARBA" id="ARBA00010613"/>
    </source>
</evidence>
<dbReference type="EMBL" id="CP099490">
    <property type="protein sequence ID" value="USQ76528.1"/>
    <property type="molecule type" value="Genomic_DNA"/>
</dbReference>
<dbReference type="Proteomes" id="UP001056535">
    <property type="component" value="Chromosome"/>
</dbReference>
<dbReference type="SUPFAM" id="SSF56317">
    <property type="entry name" value="Carbon-nitrogen hydrolase"/>
    <property type="match status" value="1"/>
</dbReference>
<organism evidence="3 4">
    <name type="scientific">Ornithinimicrobium cryptoxanthini</name>
    <dbReference type="NCBI Taxonomy" id="2934161"/>
    <lineage>
        <taxon>Bacteria</taxon>
        <taxon>Bacillati</taxon>
        <taxon>Actinomycetota</taxon>
        <taxon>Actinomycetes</taxon>
        <taxon>Micrococcales</taxon>
        <taxon>Ornithinimicrobiaceae</taxon>
        <taxon>Ornithinimicrobium</taxon>
    </lineage>
</organism>
<evidence type="ECO:0000313" key="4">
    <source>
        <dbReference type="Proteomes" id="UP001056535"/>
    </source>
</evidence>
<feature type="domain" description="CN hydrolase" evidence="2">
    <location>
        <begin position="1"/>
        <end position="249"/>
    </location>
</feature>
<keyword evidence="3" id="KW-0378">Hydrolase</keyword>
<dbReference type="InterPro" id="IPR003010">
    <property type="entry name" value="C-N_Hydrolase"/>
</dbReference>
<protein>
    <submittedName>
        <fullName evidence="3">Carbon-nitrogen family hydrolase</fullName>
    </submittedName>
</protein>
<reference evidence="3" key="1">
    <citation type="submission" date="2022-06" db="EMBL/GenBank/DDBJ databases">
        <title>Ornithinimicrobium JY.X270.</title>
        <authorList>
            <person name="Huang Y."/>
        </authorList>
    </citation>
    <scope>NUCLEOTIDE SEQUENCE</scope>
    <source>
        <strain evidence="3">JY.X270</strain>
    </source>
</reference>
<dbReference type="GO" id="GO:0016787">
    <property type="term" value="F:hydrolase activity"/>
    <property type="evidence" value="ECO:0007669"/>
    <property type="project" value="UniProtKB-KW"/>
</dbReference>
<proteinExistence type="inferred from homology"/>
<gene>
    <name evidence="3" type="ORF">NF557_00915</name>
</gene>